<dbReference type="GO" id="GO:0016024">
    <property type="term" value="P:CDP-diacylglycerol biosynthetic process"/>
    <property type="evidence" value="ECO:0007669"/>
    <property type="project" value="UniProtKB-UniPathway"/>
</dbReference>
<keyword evidence="16" id="KW-0594">Phospholipid biosynthesis</keyword>
<evidence type="ECO:0000256" key="2">
    <source>
        <dbReference type="ARBA" id="ARBA00004651"/>
    </source>
</evidence>
<dbReference type="RefSeq" id="WP_099304077.1">
    <property type="nucleotide sequence ID" value="NZ_PDVP01000002.1"/>
</dbReference>
<evidence type="ECO:0000256" key="1">
    <source>
        <dbReference type="ARBA" id="ARBA00001698"/>
    </source>
</evidence>
<gene>
    <name evidence="20" type="ORF">CSC94_04005</name>
</gene>
<evidence type="ECO:0000256" key="5">
    <source>
        <dbReference type="ARBA" id="ARBA00010185"/>
    </source>
</evidence>
<keyword evidence="17" id="KW-1208">Phospholipid metabolism</keyword>
<dbReference type="OrthoDB" id="9799199at2"/>
<dbReference type="Pfam" id="PF01148">
    <property type="entry name" value="CTP_transf_1"/>
    <property type="match status" value="1"/>
</dbReference>
<comment type="caution">
    <text evidence="20">The sequence shown here is derived from an EMBL/GenBank/DDBJ whole genome shotgun (WGS) entry which is preliminary data.</text>
</comment>
<comment type="subcellular location">
    <subcellularLocation>
        <location evidence="2">Cell membrane</location>
        <topology evidence="2">Multi-pass membrane protein</topology>
    </subcellularLocation>
</comment>
<evidence type="ECO:0000256" key="8">
    <source>
        <dbReference type="ARBA" id="ARBA00022475"/>
    </source>
</evidence>
<keyword evidence="14" id="KW-0443">Lipid metabolism</keyword>
<proteinExistence type="inferred from homology"/>
<dbReference type="PROSITE" id="PS01315">
    <property type="entry name" value="CDS"/>
    <property type="match status" value="1"/>
</dbReference>
<evidence type="ECO:0000256" key="14">
    <source>
        <dbReference type="ARBA" id="ARBA00023098"/>
    </source>
</evidence>
<sequence>MSNLQQRIISALVLAAVVLTLTWLGGIWFRLVAAVIGVAMVYEWLGMHRDRITAPLTLLSWAAIAAVALALLAGIASWQTGLLIAGGTAVLLAVGLVRGQGGLAALGLAYASVPALALAKLRGGDDAGLVAILFLFAVVWGTDIFAYFCGRAIGGPKLAPSISPGKTISGAIGGAIGGVAAGLAVLAAAGVPLAWGIAGLALAMSVFSQAGDLFESAIKRRAGVKDSSHLIPGHGGVLDRVDALVVAAVLLYLVAAFYGGADHPVMGIYRAGL</sequence>
<evidence type="ECO:0000256" key="15">
    <source>
        <dbReference type="ARBA" id="ARBA00023136"/>
    </source>
</evidence>
<feature type="transmembrane region" description="Helical" evidence="19">
    <location>
        <begin position="52"/>
        <end position="73"/>
    </location>
</feature>
<evidence type="ECO:0000256" key="7">
    <source>
        <dbReference type="ARBA" id="ARBA00019373"/>
    </source>
</evidence>
<dbReference type="Proteomes" id="UP000221168">
    <property type="component" value="Unassembled WGS sequence"/>
</dbReference>
<protein>
    <recommendedName>
        <fullName evidence="7 18">Phosphatidate cytidylyltransferase</fullName>
        <ecNumber evidence="6 18">2.7.7.41</ecNumber>
    </recommendedName>
</protein>
<comment type="pathway">
    <text evidence="4">Lipid metabolism.</text>
</comment>
<dbReference type="PANTHER" id="PTHR46382:SF1">
    <property type="entry name" value="PHOSPHATIDATE CYTIDYLYLTRANSFERASE"/>
    <property type="match status" value="1"/>
</dbReference>
<comment type="catalytic activity">
    <reaction evidence="1 18">
        <text>a 1,2-diacyl-sn-glycero-3-phosphate + CTP + H(+) = a CDP-1,2-diacyl-sn-glycerol + diphosphate</text>
        <dbReference type="Rhea" id="RHEA:16229"/>
        <dbReference type="ChEBI" id="CHEBI:15378"/>
        <dbReference type="ChEBI" id="CHEBI:33019"/>
        <dbReference type="ChEBI" id="CHEBI:37563"/>
        <dbReference type="ChEBI" id="CHEBI:58332"/>
        <dbReference type="ChEBI" id="CHEBI:58608"/>
        <dbReference type="EC" id="2.7.7.41"/>
    </reaction>
</comment>
<keyword evidence="9" id="KW-0444">Lipid biosynthesis</keyword>
<dbReference type="EMBL" id="PDVP01000002">
    <property type="protein sequence ID" value="PHP67856.1"/>
    <property type="molecule type" value="Genomic_DNA"/>
</dbReference>
<dbReference type="GO" id="GO:0005886">
    <property type="term" value="C:plasma membrane"/>
    <property type="evidence" value="ECO:0007669"/>
    <property type="project" value="UniProtKB-SubCell"/>
</dbReference>
<evidence type="ECO:0000256" key="3">
    <source>
        <dbReference type="ARBA" id="ARBA00005119"/>
    </source>
</evidence>
<organism evidence="20 21">
    <name type="scientific">Zhengella mangrovi</name>
    <dbReference type="NCBI Taxonomy" id="1982044"/>
    <lineage>
        <taxon>Bacteria</taxon>
        <taxon>Pseudomonadati</taxon>
        <taxon>Pseudomonadota</taxon>
        <taxon>Alphaproteobacteria</taxon>
        <taxon>Hyphomicrobiales</taxon>
        <taxon>Notoacmeibacteraceae</taxon>
        <taxon>Zhengella</taxon>
    </lineage>
</organism>
<feature type="transmembrane region" description="Helical" evidence="19">
    <location>
        <begin position="243"/>
        <end position="261"/>
    </location>
</feature>
<keyword evidence="13 19" id="KW-1133">Transmembrane helix</keyword>
<evidence type="ECO:0000313" key="21">
    <source>
        <dbReference type="Proteomes" id="UP000221168"/>
    </source>
</evidence>
<evidence type="ECO:0000256" key="9">
    <source>
        <dbReference type="ARBA" id="ARBA00022516"/>
    </source>
</evidence>
<reference evidence="20 21" key="1">
    <citation type="submission" date="2017-10" db="EMBL/GenBank/DDBJ databases">
        <title>Sedimentibacterium mangrovi gen. nov., sp. nov., a novel member of family Phyllobacteriacea isolated from mangrove sediment.</title>
        <authorList>
            <person name="Liao H."/>
            <person name="Tian Y."/>
        </authorList>
    </citation>
    <scope>NUCLEOTIDE SEQUENCE [LARGE SCALE GENOMIC DNA]</scope>
    <source>
        <strain evidence="20 21">X9-2-2</strain>
    </source>
</reference>
<dbReference type="UniPathway" id="UPA00557">
    <property type="reaction ID" value="UER00614"/>
</dbReference>
<evidence type="ECO:0000256" key="19">
    <source>
        <dbReference type="SAM" id="Phobius"/>
    </source>
</evidence>
<feature type="transmembrane region" description="Helical" evidence="19">
    <location>
        <begin position="12"/>
        <end position="40"/>
    </location>
</feature>
<dbReference type="EC" id="2.7.7.41" evidence="6 18"/>
<evidence type="ECO:0000256" key="16">
    <source>
        <dbReference type="ARBA" id="ARBA00023209"/>
    </source>
</evidence>
<evidence type="ECO:0000256" key="18">
    <source>
        <dbReference type="RuleBase" id="RU003938"/>
    </source>
</evidence>
<evidence type="ECO:0000256" key="17">
    <source>
        <dbReference type="ARBA" id="ARBA00023264"/>
    </source>
</evidence>
<keyword evidence="12 18" id="KW-0548">Nucleotidyltransferase</keyword>
<keyword evidence="15 19" id="KW-0472">Membrane</keyword>
<keyword evidence="10 18" id="KW-0808">Transferase</keyword>
<feature type="transmembrane region" description="Helical" evidence="19">
    <location>
        <begin position="128"/>
        <end position="148"/>
    </location>
</feature>
<accession>A0A2G1QQP8</accession>
<comment type="pathway">
    <text evidence="3 18">Phospholipid metabolism; CDP-diacylglycerol biosynthesis; CDP-diacylglycerol from sn-glycerol 3-phosphate: step 3/3.</text>
</comment>
<dbReference type="InterPro" id="IPR000374">
    <property type="entry name" value="PC_trans"/>
</dbReference>
<comment type="similarity">
    <text evidence="5 18">Belongs to the CDS family.</text>
</comment>
<keyword evidence="8" id="KW-1003">Cell membrane</keyword>
<evidence type="ECO:0000256" key="6">
    <source>
        <dbReference type="ARBA" id="ARBA00012487"/>
    </source>
</evidence>
<evidence type="ECO:0000313" key="20">
    <source>
        <dbReference type="EMBL" id="PHP67856.1"/>
    </source>
</evidence>
<name>A0A2G1QQP8_9HYPH</name>
<dbReference type="PANTHER" id="PTHR46382">
    <property type="entry name" value="PHOSPHATIDATE CYTIDYLYLTRANSFERASE"/>
    <property type="match status" value="1"/>
</dbReference>
<dbReference type="GO" id="GO:0004605">
    <property type="term" value="F:phosphatidate cytidylyltransferase activity"/>
    <property type="evidence" value="ECO:0007669"/>
    <property type="project" value="UniProtKB-EC"/>
</dbReference>
<evidence type="ECO:0000256" key="12">
    <source>
        <dbReference type="ARBA" id="ARBA00022695"/>
    </source>
</evidence>
<evidence type="ECO:0000256" key="10">
    <source>
        <dbReference type="ARBA" id="ARBA00022679"/>
    </source>
</evidence>
<evidence type="ECO:0000256" key="4">
    <source>
        <dbReference type="ARBA" id="ARBA00005189"/>
    </source>
</evidence>
<evidence type="ECO:0000256" key="13">
    <source>
        <dbReference type="ARBA" id="ARBA00022989"/>
    </source>
</evidence>
<evidence type="ECO:0000256" key="11">
    <source>
        <dbReference type="ARBA" id="ARBA00022692"/>
    </source>
</evidence>
<dbReference type="AlphaFoldDB" id="A0A2G1QQP8"/>
<keyword evidence="11 18" id="KW-0812">Transmembrane</keyword>
<keyword evidence="21" id="KW-1185">Reference proteome</keyword>